<dbReference type="GO" id="GO:0009269">
    <property type="term" value="P:response to desiccation"/>
    <property type="evidence" value="ECO:0007669"/>
    <property type="project" value="InterPro"/>
</dbReference>
<sequence>MKLLISRLTTLLVILIPTSCATLNSNFEKPEIIVNSFKILPGGSIDPTFEIGLRVVNPNSISLNFKGMAYTASIEGNQIFSGVANQLPIVPAYGEEEVKSNVQADLFGGIRLFADLMQPRKTRIAYTLKVKLDVGTFALPIHITREGNLTMPKTN</sequence>
<name>K7AZS3_9ALTE</name>
<dbReference type="AlphaFoldDB" id="K7AZS3"/>
<dbReference type="SMART" id="SM00769">
    <property type="entry name" value="WHy"/>
    <property type="match status" value="1"/>
</dbReference>
<dbReference type="OrthoDB" id="6196336at2"/>
<dbReference type="Proteomes" id="UP000011864">
    <property type="component" value="Chromosome"/>
</dbReference>
<evidence type="ECO:0000256" key="1">
    <source>
        <dbReference type="SAM" id="SignalP"/>
    </source>
</evidence>
<dbReference type="Gene3D" id="2.60.40.1820">
    <property type="match status" value="1"/>
</dbReference>
<dbReference type="EMBL" id="CP003837">
    <property type="protein sequence ID" value="AGH47457.1"/>
    <property type="molecule type" value="Genomic_DNA"/>
</dbReference>
<accession>K7AZS3</accession>
<evidence type="ECO:0000259" key="2">
    <source>
        <dbReference type="SMART" id="SM00769"/>
    </source>
</evidence>
<dbReference type="HOGENOM" id="CLU_120005_2_0_6"/>
<organism evidence="3 4">
    <name type="scientific">Paraglaciecola psychrophila 170</name>
    <dbReference type="NCBI Taxonomy" id="1129794"/>
    <lineage>
        <taxon>Bacteria</taxon>
        <taxon>Pseudomonadati</taxon>
        <taxon>Pseudomonadota</taxon>
        <taxon>Gammaproteobacteria</taxon>
        <taxon>Alteromonadales</taxon>
        <taxon>Alteromonadaceae</taxon>
        <taxon>Paraglaciecola</taxon>
    </lineage>
</organism>
<dbReference type="RefSeq" id="WP_007643728.1">
    <property type="nucleotide sequence ID" value="NC_020514.1"/>
</dbReference>
<keyword evidence="4" id="KW-1185">Reference proteome</keyword>
<dbReference type="eggNOG" id="COG5608">
    <property type="taxonomic scope" value="Bacteria"/>
</dbReference>
<feature type="signal peptide" evidence="1">
    <location>
        <begin position="1"/>
        <end position="21"/>
    </location>
</feature>
<dbReference type="PATRIC" id="fig|1129794.4.peg.5343"/>
<dbReference type="InterPro" id="IPR013990">
    <property type="entry name" value="WHy-dom"/>
</dbReference>
<protein>
    <recommendedName>
        <fullName evidence="2">Water stress and hypersensitive response domain-containing protein</fullName>
    </recommendedName>
</protein>
<dbReference type="Pfam" id="PF03168">
    <property type="entry name" value="LEA_2"/>
    <property type="match status" value="1"/>
</dbReference>
<dbReference type="InterPro" id="IPR004864">
    <property type="entry name" value="LEA_2"/>
</dbReference>
<dbReference type="KEGG" id="gps:C427_5360"/>
<gene>
    <name evidence="3" type="ORF">C427_5360</name>
</gene>
<dbReference type="SUPFAM" id="SSF117070">
    <property type="entry name" value="LEA14-like"/>
    <property type="match status" value="1"/>
</dbReference>
<evidence type="ECO:0000313" key="3">
    <source>
        <dbReference type="EMBL" id="AGH47457.1"/>
    </source>
</evidence>
<evidence type="ECO:0000313" key="4">
    <source>
        <dbReference type="Proteomes" id="UP000011864"/>
    </source>
</evidence>
<feature type="domain" description="Water stress and hypersensitive response" evidence="2">
    <location>
        <begin position="32"/>
        <end position="148"/>
    </location>
</feature>
<reference evidence="3 4" key="1">
    <citation type="journal article" date="2013" name="Genome Announc.">
        <title>Complete Genome Sequence of Glaciecola psychrophila Strain 170T.</title>
        <authorList>
            <person name="Yin J."/>
            <person name="Chen J."/>
            <person name="Liu G."/>
            <person name="Yu Y."/>
            <person name="Song L."/>
            <person name="Wang X."/>
            <person name="Qu X."/>
        </authorList>
    </citation>
    <scope>NUCLEOTIDE SEQUENCE [LARGE SCALE GENOMIC DNA]</scope>
    <source>
        <strain evidence="3 4">170</strain>
    </source>
</reference>
<proteinExistence type="predicted"/>
<keyword evidence="1" id="KW-0732">Signal</keyword>
<feature type="chain" id="PRO_5003902846" description="Water stress and hypersensitive response domain-containing protein" evidence="1">
    <location>
        <begin position="22"/>
        <end position="155"/>
    </location>
</feature>